<keyword evidence="5" id="KW-1185">Reference proteome</keyword>
<dbReference type="SUPFAM" id="SSF52768">
    <property type="entry name" value="Arginase/deacetylase"/>
    <property type="match status" value="1"/>
</dbReference>
<evidence type="ECO:0000256" key="2">
    <source>
        <dbReference type="ARBA" id="ARBA00022853"/>
    </source>
</evidence>
<keyword evidence="2" id="KW-0156">Chromatin regulator</keyword>
<accession>A0ABY9D211</accession>
<dbReference type="InterPro" id="IPR037138">
    <property type="entry name" value="His_deacetylse_dom_sf"/>
</dbReference>
<evidence type="ECO:0000259" key="3">
    <source>
        <dbReference type="Pfam" id="PF00850"/>
    </source>
</evidence>
<organism evidence="4 5">
    <name type="scientific">Vitis vinifera</name>
    <name type="common">Grape</name>
    <dbReference type="NCBI Taxonomy" id="29760"/>
    <lineage>
        <taxon>Eukaryota</taxon>
        <taxon>Viridiplantae</taxon>
        <taxon>Streptophyta</taxon>
        <taxon>Embryophyta</taxon>
        <taxon>Tracheophyta</taxon>
        <taxon>Spermatophyta</taxon>
        <taxon>Magnoliopsida</taxon>
        <taxon>eudicotyledons</taxon>
        <taxon>Gunneridae</taxon>
        <taxon>Pentapetalae</taxon>
        <taxon>rosids</taxon>
        <taxon>Vitales</taxon>
        <taxon>Vitaceae</taxon>
        <taxon>Viteae</taxon>
        <taxon>Vitis</taxon>
    </lineage>
</organism>
<evidence type="ECO:0000313" key="5">
    <source>
        <dbReference type="Proteomes" id="UP001227230"/>
    </source>
</evidence>
<dbReference type="Pfam" id="PF00850">
    <property type="entry name" value="Hist_deacetyl"/>
    <property type="match status" value="1"/>
</dbReference>
<gene>
    <name evidence="4" type="ORF">VitviT2T_019668</name>
</gene>
<dbReference type="PANTHER" id="PTHR10625">
    <property type="entry name" value="HISTONE DEACETYLASE HDAC1-RELATED"/>
    <property type="match status" value="1"/>
</dbReference>
<dbReference type="EMBL" id="CP126660">
    <property type="protein sequence ID" value="WKA01386.1"/>
    <property type="molecule type" value="Genomic_DNA"/>
</dbReference>
<dbReference type="PANTHER" id="PTHR10625:SF11">
    <property type="entry name" value="HISTONE DEACETYLASE 14, CHLOROPLASTIC"/>
    <property type="match status" value="1"/>
</dbReference>
<dbReference type="Proteomes" id="UP001227230">
    <property type="component" value="Chromosome 13"/>
</dbReference>
<name>A0ABY9D211_VITVI</name>
<sequence length="162" mass="17920">MSYGLSCFGNVAIAACYAQRVHELKRVLIIDFDVHHGNGTNDDSMMAQIYSSFPLIKMEATLVLVKLTRALASLAETDDGDSKQDERGNSEDHKAFLFIEGIEEQIQKLHEERASAVLERRTADNDEMIETQASIDDAMSVFTKNGSKKAAVAAVVLLRELN</sequence>
<keyword evidence="1" id="KW-0678">Repressor</keyword>
<evidence type="ECO:0000256" key="1">
    <source>
        <dbReference type="ARBA" id="ARBA00022491"/>
    </source>
</evidence>
<reference evidence="4 5" key="1">
    <citation type="journal article" date="2023" name="Hortic Res">
        <title>The complete reference genome for grapevine (Vitis vinifera L.) genetics and breeding.</title>
        <authorList>
            <person name="Shi X."/>
            <person name="Cao S."/>
            <person name="Wang X."/>
            <person name="Huang S."/>
            <person name="Wang Y."/>
            <person name="Liu Z."/>
            <person name="Liu W."/>
            <person name="Leng X."/>
            <person name="Peng Y."/>
            <person name="Wang N."/>
            <person name="Wang Y."/>
            <person name="Ma Z."/>
            <person name="Xu X."/>
            <person name="Zhang F."/>
            <person name="Xue H."/>
            <person name="Zhong H."/>
            <person name="Wang Y."/>
            <person name="Zhang K."/>
            <person name="Velt A."/>
            <person name="Avia K."/>
            <person name="Holtgrawe D."/>
            <person name="Grimplet J."/>
            <person name="Matus J.T."/>
            <person name="Ware D."/>
            <person name="Wu X."/>
            <person name="Wang H."/>
            <person name="Liu C."/>
            <person name="Fang Y."/>
            <person name="Rustenholz C."/>
            <person name="Cheng Z."/>
            <person name="Xiao H."/>
            <person name="Zhou Y."/>
        </authorList>
    </citation>
    <scope>NUCLEOTIDE SEQUENCE [LARGE SCALE GENOMIC DNA]</scope>
    <source>
        <strain evidence="5">cv. Pinot noir / PN40024</strain>
        <tissue evidence="4">Leaf</tissue>
    </source>
</reference>
<feature type="domain" description="Histone deacetylase" evidence="3">
    <location>
        <begin position="4"/>
        <end position="42"/>
    </location>
</feature>
<dbReference type="InterPro" id="IPR023696">
    <property type="entry name" value="Ureohydrolase_dom_sf"/>
</dbReference>
<dbReference type="Gene3D" id="3.40.800.20">
    <property type="entry name" value="Histone deacetylase domain"/>
    <property type="match status" value="1"/>
</dbReference>
<protein>
    <recommendedName>
        <fullName evidence="3">Histone deacetylase domain-containing protein</fullName>
    </recommendedName>
</protein>
<evidence type="ECO:0000313" key="4">
    <source>
        <dbReference type="EMBL" id="WKA01386.1"/>
    </source>
</evidence>
<dbReference type="InterPro" id="IPR023801">
    <property type="entry name" value="His_deacetylse_dom"/>
</dbReference>
<proteinExistence type="predicted"/>